<feature type="region of interest" description="Disordered" evidence="1">
    <location>
        <begin position="1"/>
        <end position="24"/>
    </location>
</feature>
<dbReference type="Proteomes" id="UP001157418">
    <property type="component" value="Unassembled WGS sequence"/>
</dbReference>
<feature type="compositionally biased region" description="Low complexity" evidence="1">
    <location>
        <begin position="1"/>
        <end position="23"/>
    </location>
</feature>
<proteinExistence type="predicted"/>
<protein>
    <submittedName>
        <fullName evidence="2">Uncharacterized protein</fullName>
    </submittedName>
</protein>
<keyword evidence="3" id="KW-1185">Reference proteome</keyword>
<reference evidence="2 3" key="1">
    <citation type="submission" date="2022-01" db="EMBL/GenBank/DDBJ databases">
        <authorList>
            <person name="Xiong W."/>
            <person name="Schranz E."/>
        </authorList>
    </citation>
    <scope>NUCLEOTIDE SEQUENCE [LARGE SCALE GENOMIC DNA]</scope>
</reference>
<organism evidence="2 3">
    <name type="scientific">Lactuca virosa</name>
    <dbReference type="NCBI Taxonomy" id="75947"/>
    <lineage>
        <taxon>Eukaryota</taxon>
        <taxon>Viridiplantae</taxon>
        <taxon>Streptophyta</taxon>
        <taxon>Embryophyta</taxon>
        <taxon>Tracheophyta</taxon>
        <taxon>Spermatophyta</taxon>
        <taxon>Magnoliopsida</taxon>
        <taxon>eudicotyledons</taxon>
        <taxon>Gunneridae</taxon>
        <taxon>Pentapetalae</taxon>
        <taxon>asterids</taxon>
        <taxon>campanulids</taxon>
        <taxon>Asterales</taxon>
        <taxon>Asteraceae</taxon>
        <taxon>Cichorioideae</taxon>
        <taxon>Cichorieae</taxon>
        <taxon>Lactucinae</taxon>
        <taxon>Lactuca</taxon>
    </lineage>
</organism>
<dbReference type="EMBL" id="CAKMRJ010001112">
    <property type="protein sequence ID" value="CAH1422729.1"/>
    <property type="molecule type" value="Genomic_DNA"/>
</dbReference>
<evidence type="ECO:0000313" key="3">
    <source>
        <dbReference type="Proteomes" id="UP001157418"/>
    </source>
</evidence>
<name>A0AAU9M978_9ASTR</name>
<gene>
    <name evidence="2" type="ORF">LVIROSA_LOCUS10045</name>
</gene>
<feature type="region of interest" description="Disordered" evidence="1">
    <location>
        <begin position="76"/>
        <end position="121"/>
    </location>
</feature>
<evidence type="ECO:0000256" key="1">
    <source>
        <dbReference type="SAM" id="MobiDB-lite"/>
    </source>
</evidence>
<dbReference type="AlphaFoldDB" id="A0AAU9M978"/>
<feature type="compositionally biased region" description="Polar residues" evidence="1">
    <location>
        <begin position="112"/>
        <end position="121"/>
    </location>
</feature>
<sequence length="206" mass="22330">MTSPNSSASSFTTQSTSQTPAAAKGAEENMAMMAGFMNFYNAFVAGSHLNSCGSSRDDEEEVIIPEPIMPLILQDESTNLNGGTPEPQPADDDSPAEYLKNGDDSPVLEENVASTDNVTSDSAETFDSTFMDFLFPGRIPDDMVALIFIFIILLAHPMHPQSDAAMLTSRQLFQDPRYPPCLCCQTDAPPPPHCYCACYVTISEKP</sequence>
<comment type="caution">
    <text evidence="2">The sequence shown here is derived from an EMBL/GenBank/DDBJ whole genome shotgun (WGS) entry which is preliminary data.</text>
</comment>
<evidence type="ECO:0000313" key="2">
    <source>
        <dbReference type="EMBL" id="CAH1422729.1"/>
    </source>
</evidence>
<accession>A0AAU9M978</accession>